<evidence type="ECO:0000256" key="3">
    <source>
        <dbReference type="ARBA" id="ARBA00007012"/>
    </source>
</evidence>
<dbReference type="AlphaFoldDB" id="A0A343DCD1"/>
<geneLocation type="mitochondrion" evidence="20"/>
<dbReference type="PRINTS" id="PR01436">
    <property type="entry name" value="NADHDHGNASE2"/>
</dbReference>
<evidence type="ECO:0000256" key="4">
    <source>
        <dbReference type="ARBA" id="ARBA00012944"/>
    </source>
</evidence>
<feature type="transmembrane region" description="Helical" evidence="18">
    <location>
        <begin position="268"/>
        <end position="286"/>
    </location>
</feature>
<feature type="transmembrane region" description="Helical" evidence="18">
    <location>
        <begin position="12"/>
        <end position="39"/>
    </location>
</feature>
<comment type="function">
    <text evidence="1">Core subunit of the mitochondrial membrane respiratory chain NADH dehydrogenase (Complex I) that is believed to belong to the minimal assembly required for catalysis. Complex I functions in the transfer of electrons from NADH to the respiratory chain. The immediate electron acceptor for the enzyme is believed to be ubiquinone.</text>
</comment>
<evidence type="ECO:0000256" key="16">
    <source>
        <dbReference type="ARBA" id="ARBA00023136"/>
    </source>
</evidence>
<keyword evidence="14 18" id="KW-0830">Ubiquinone</keyword>
<sequence length="336" mass="39795">MFNNSSKIMFFFTLMMGSMISVSANSWLSAWMGLEINLLSFIPLMSDMKLMSTEASLKYFLIQALASMILLFSMISMYMKMNMLNYYYCKLMIISSLLMKMGSAPFHFWFPMIMEGLSWLNSLILMTWQKFAPLMLISYFNFDNMMLIPIILSSLIGSMGGLNQVSIRKLMAYSSINHLSWMLMSIMNNNNIWILYFLIYSLLNFIITMMFHVFKISYINQLTFMIFNSKLMKFFIFMNLLSLGGLPPFLGFFPKWLIIQEMVMNKQIMLMLILMMTTLISLFYYIRISYTTFLLNHYEINWIKFSFHSNYWKFILILSMISLMGLFLISSMYFFL</sequence>
<protein>
    <recommendedName>
        <fullName evidence="5 18">NADH-ubiquinone oxidoreductase chain 2</fullName>
        <ecNumber evidence="4 18">7.1.1.2</ecNumber>
    </recommendedName>
</protein>
<dbReference type="GO" id="GO:0008137">
    <property type="term" value="F:NADH dehydrogenase (ubiquinone) activity"/>
    <property type="evidence" value="ECO:0007669"/>
    <property type="project" value="UniProtKB-EC"/>
</dbReference>
<reference evidence="20" key="1">
    <citation type="journal article" date="2017" name="Mitochondrial DNA Part B Resour">
        <title>The complete mitochondrial genome of the parasitic sheep ked Melophagus ovinus (Diptera: Hippoboscidae).</title>
        <authorList>
            <person name="Liu Z.Q."/>
            <person name="Nuer K."/>
            <person name="Wang G.L."/>
            <person name="Ailisir M."/>
            <person name="Zhang Z.Z."/>
            <person name="Wang Y.Z."/>
            <person name="Chen C.F."/>
        </authorList>
    </citation>
    <scope>NUCLEOTIDE SEQUENCE</scope>
</reference>
<keyword evidence="12 18" id="KW-1133">Transmembrane helix</keyword>
<feature type="transmembrane region" description="Helical" evidence="18">
    <location>
        <begin position="134"/>
        <end position="158"/>
    </location>
</feature>
<dbReference type="CTD" id="4536"/>
<name>A0A343DCD1_9MUSC</name>
<dbReference type="GeneID" id="36489916"/>
<keyword evidence="16 18" id="KW-0472">Membrane</keyword>
<dbReference type="InterPro" id="IPR001750">
    <property type="entry name" value="ND/Mrp_TM"/>
</dbReference>
<evidence type="ECO:0000256" key="8">
    <source>
        <dbReference type="ARBA" id="ARBA00022692"/>
    </source>
</evidence>
<comment type="subcellular location">
    <subcellularLocation>
        <location evidence="2 18">Mitochondrion inner membrane</location>
        <topology evidence="2 18">Multi-pass membrane protein</topology>
    </subcellularLocation>
</comment>
<keyword evidence="11 18" id="KW-0249">Electron transport</keyword>
<dbReference type="Pfam" id="PF00361">
    <property type="entry name" value="Proton_antipo_M"/>
    <property type="match status" value="1"/>
</dbReference>
<dbReference type="PANTHER" id="PTHR46552:SF1">
    <property type="entry name" value="NADH-UBIQUINONE OXIDOREDUCTASE CHAIN 2"/>
    <property type="match status" value="1"/>
</dbReference>
<evidence type="ECO:0000256" key="5">
    <source>
        <dbReference type="ARBA" id="ARBA00021008"/>
    </source>
</evidence>
<dbReference type="GO" id="GO:0006120">
    <property type="term" value="P:mitochondrial electron transport, NADH to ubiquinone"/>
    <property type="evidence" value="ECO:0007669"/>
    <property type="project" value="InterPro"/>
</dbReference>
<dbReference type="InterPro" id="IPR050175">
    <property type="entry name" value="Complex_I_Subunit_2"/>
</dbReference>
<evidence type="ECO:0000256" key="14">
    <source>
        <dbReference type="ARBA" id="ARBA00023075"/>
    </source>
</evidence>
<evidence type="ECO:0000256" key="13">
    <source>
        <dbReference type="ARBA" id="ARBA00023027"/>
    </source>
</evidence>
<comment type="catalytic activity">
    <reaction evidence="17 18">
        <text>a ubiquinone + NADH + 5 H(+)(in) = a ubiquinol + NAD(+) + 4 H(+)(out)</text>
        <dbReference type="Rhea" id="RHEA:29091"/>
        <dbReference type="Rhea" id="RHEA-COMP:9565"/>
        <dbReference type="Rhea" id="RHEA-COMP:9566"/>
        <dbReference type="ChEBI" id="CHEBI:15378"/>
        <dbReference type="ChEBI" id="CHEBI:16389"/>
        <dbReference type="ChEBI" id="CHEBI:17976"/>
        <dbReference type="ChEBI" id="CHEBI:57540"/>
        <dbReference type="ChEBI" id="CHEBI:57945"/>
        <dbReference type="EC" id="7.1.1.2"/>
    </reaction>
</comment>
<organism evidence="20">
    <name type="scientific">Melophagus ovinus</name>
    <dbReference type="NCBI Taxonomy" id="452749"/>
    <lineage>
        <taxon>Eukaryota</taxon>
        <taxon>Metazoa</taxon>
        <taxon>Ecdysozoa</taxon>
        <taxon>Arthropoda</taxon>
        <taxon>Hexapoda</taxon>
        <taxon>Insecta</taxon>
        <taxon>Pterygota</taxon>
        <taxon>Neoptera</taxon>
        <taxon>Endopterygota</taxon>
        <taxon>Diptera</taxon>
        <taxon>Brachycera</taxon>
        <taxon>Muscomorpha</taxon>
        <taxon>Hippoboscoidea</taxon>
        <taxon>Hippoboscidae</taxon>
        <taxon>Melophagus</taxon>
    </lineage>
</organism>
<comment type="similarity">
    <text evidence="3 18">Belongs to the complex I subunit 2 family.</text>
</comment>
<keyword evidence="7 18" id="KW-0679">Respiratory chain</keyword>
<dbReference type="InterPro" id="IPR003917">
    <property type="entry name" value="NADH_UbQ_OxRdtase_chain2"/>
</dbReference>
<keyword evidence="10 18" id="KW-1278">Translocase</keyword>
<gene>
    <name evidence="20" type="primary">ND2</name>
</gene>
<evidence type="ECO:0000256" key="1">
    <source>
        <dbReference type="ARBA" id="ARBA00003257"/>
    </source>
</evidence>
<dbReference type="EC" id="7.1.1.2" evidence="4 18"/>
<feature type="transmembrane region" description="Helical" evidence="18">
    <location>
        <begin position="234"/>
        <end position="256"/>
    </location>
</feature>
<accession>A0A343DCD1</accession>
<feature type="transmembrane region" description="Helical" evidence="18">
    <location>
        <begin position="91"/>
        <end position="114"/>
    </location>
</feature>
<comment type="function">
    <text evidence="18">Core subunit of the mitochondrial membrane respiratory chain NADH dehydrogenase (Complex I) which catalyzes electron transfer from NADH through the respiratory chain, using ubiquinone as an electron acceptor. Essential for the catalytic activity and assembly of complex I.</text>
</comment>
<dbReference type="PANTHER" id="PTHR46552">
    <property type="entry name" value="NADH-UBIQUINONE OXIDOREDUCTASE CHAIN 2"/>
    <property type="match status" value="1"/>
</dbReference>
<evidence type="ECO:0000313" key="20">
    <source>
        <dbReference type="EMBL" id="ART65742.1"/>
    </source>
</evidence>
<feature type="domain" description="NADH:quinone oxidoreductase/Mrp antiporter transmembrane" evidence="19">
    <location>
        <begin position="24"/>
        <end position="281"/>
    </location>
</feature>
<dbReference type="EMBL" id="KX870852">
    <property type="protein sequence ID" value="ART65742.1"/>
    <property type="molecule type" value="Genomic_DNA"/>
</dbReference>
<evidence type="ECO:0000256" key="15">
    <source>
        <dbReference type="ARBA" id="ARBA00023128"/>
    </source>
</evidence>
<evidence type="ECO:0000256" key="6">
    <source>
        <dbReference type="ARBA" id="ARBA00022448"/>
    </source>
</evidence>
<evidence type="ECO:0000256" key="10">
    <source>
        <dbReference type="ARBA" id="ARBA00022967"/>
    </source>
</evidence>
<feature type="transmembrane region" description="Helical" evidence="18">
    <location>
        <begin position="193"/>
        <end position="214"/>
    </location>
</feature>
<keyword evidence="9 18" id="KW-0999">Mitochondrion inner membrane</keyword>
<evidence type="ECO:0000256" key="12">
    <source>
        <dbReference type="ARBA" id="ARBA00022989"/>
    </source>
</evidence>
<feature type="transmembrane region" description="Helical" evidence="18">
    <location>
        <begin position="314"/>
        <end position="335"/>
    </location>
</feature>
<evidence type="ECO:0000256" key="2">
    <source>
        <dbReference type="ARBA" id="ARBA00004448"/>
    </source>
</evidence>
<feature type="transmembrane region" description="Helical" evidence="18">
    <location>
        <begin position="59"/>
        <end position="79"/>
    </location>
</feature>
<evidence type="ECO:0000256" key="7">
    <source>
        <dbReference type="ARBA" id="ARBA00022660"/>
    </source>
</evidence>
<keyword evidence="8 18" id="KW-0812">Transmembrane</keyword>
<keyword evidence="6" id="KW-0813">Transport</keyword>
<evidence type="ECO:0000256" key="18">
    <source>
        <dbReference type="RuleBase" id="RU003403"/>
    </source>
</evidence>
<evidence type="ECO:0000256" key="9">
    <source>
        <dbReference type="ARBA" id="ARBA00022792"/>
    </source>
</evidence>
<proteinExistence type="inferred from homology"/>
<dbReference type="RefSeq" id="YP_009472869.1">
    <property type="nucleotide sequence ID" value="NC_037368.1"/>
</dbReference>
<evidence type="ECO:0000256" key="17">
    <source>
        <dbReference type="ARBA" id="ARBA00049551"/>
    </source>
</evidence>
<keyword evidence="13 18" id="KW-0520">NAD</keyword>
<keyword evidence="15 18" id="KW-0496">Mitochondrion</keyword>
<dbReference type="GO" id="GO:0005743">
    <property type="term" value="C:mitochondrial inner membrane"/>
    <property type="evidence" value="ECO:0007669"/>
    <property type="project" value="UniProtKB-SubCell"/>
</dbReference>
<evidence type="ECO:0000259" key="19">
    <source>
        <dbReference type="Pfam" id="PF00361"/>
    </source>
</evidence>
<evidence type="ECO:0000256" key="11">
    <source>
        <dbReference type="ARBA" id="ARBA00022982"/>
    </source>
</evidence>